<name>A0A822MUA9_9VIBR</name>
<dbReference type="EMBL" id="CCJV01000040">
    <property type="protein sequence ID" value="CDS99594.1"/>
    <property type="molecule type" value="Genomic_DNA"/>
</dbReference>
<accession>A0A822MUA9</accession>
<comment type="caution">
    <text evidence="1">The sequence shown here is derived from an EMBL/GenBank/DDBJ whole genome shotgun (WGS) entry which is preliminary data.</text>
</comment>
<evidence type="ECO:0000313" key="1">
    <source>
        <dbReference type="EMBL" id="CDS99594.1"/>
    </source>
</evidence>
<proteinExistence type="predicted"/>
<gene>
    <name evidence="1" type="ORF">VCR5J5_1340049</name>
</gene>
<dbReference type="Proteomes" id="UP000049495">
    <property type="component" value="Unassembled WGS sequence"/>
</dbReference>
<organism evidence="1 2">
    <name type="scientific">Vibrio crassostreae</name>
    <dbReference type="NCBI Taxonomy" id="246167"/>
    <lineage>
        <taxon>Bacteria</taxon>
        <taxon>Pseudomonadati</taxon>
        <taxon>Pseudomonadota</taxon>
        <taxon>Gammaproteobacteria</taxon>
        <taxon>Vibrionales</taxon>
        <taxon>Vibrionaceae</taxon>
        <taxon>Vibrio</taxon>
    </lineage>
</organism>
<evidence type="ECO:0000313" key="2">
    <source>
        <dbReference type="Proteomes" id="UP000049495"/>
    </source>
</evidence>
<reference evidence="2" key="1">
    <citation type="submission" date="2014-06" db="EMBL/GenBank/DDBJ databases">
        <authorList>
            <person name="Le Roux Frederique"/>
        </authorList>
    </citation>
    <scope>NUCLEOTIDE SEQUENCE [LARGE SCALE GENOMIC DNA]</scope>
    <source>
        <strain evidence="2">J5-5</strain>
    </source>
</reference>
<dbReference type="AlphaFoldDB" id="A0A822MUA9"/>
<sequence length="43" mass="4854">MAKKGYKCKGRKQNGQLMKGYTLRNGRVVRANTTRKNANNLKG</sequence>
<protein>
    <submittedName>
        <fullName evidence="1">Uncharacterized protein</fullName>
    </submittedName>
</protein>